<dbReference type="OrthoDB" id="9995526at2759"/>
<organism evidence="2 3">
    <name type="scientific">Actinidia rufa</name>
    <dbReference type="NCBI Taxonomy" id="165716"/>
    <lineage>
        <taxon>Eukaryota</taxon>
        <taxon>Viridiplantae</taxon>
        <taxon>Streptophyta</taxon>
        <taxon>Embryophyta</taxon>
        <taxon>Tracheophyta</taxon>
        <taxon>Spermatophyta</taxon>
        <taxon>Magnoliopsida</taxon>
        <taxon>eudicotyledons</taxon>
        <taxon>Gunneridae</taxon>
        <taxon>Pentapetalae</taxon>
        <taxon>asterids</taxon>
        <taxon>Ericales</taxon>
        <taxon>Actinidiaceae</taxon>
        <taxon>Actinidia</taxon>
    </lineage>
</organism>
<proteinExistence type="predicted"/>
<dbReference type="GO" id="GO:1990481">
    <property type="term" value="P:mRNA pseudouridine synthesis"/>
    <property type="evidence" value="ECO:0007669"/>
    <property type="project" value="TreeGrafter"/>
</dbReference>
<gene>
    <name evidence="2" type="ORF">Acr_05g0008950</name>
</gene>
<comment type="caution">
    <text evidence="2">The sequence shown here is derived from an EMBL/GenBank/DDBJ whole genome shotgun (WGS) entry which is preliminary data.</text>
</comment>
<dbReference type="InterPro" id="IPR014780">
    <property type="entry name" value="tRNA_psdUridine_synth_TruB"/>
</dbReference>
<dbReference type="GO" id="GO:0009982">
    <property type="term" value="F:pseudouridine synthase activity"/>
    <property type="evidence" value="ECO:0007669"/>
    <property type="project" value="InterPro"/>
</dbReference>
<dbReference type="PANTHER" id="PTHR13767">
    <property type="entry name" value="TRNA-PSEUDOURIDINE SYNTHASE"/>
    <property type="match status" value="1"/>
</dbReference>
<dbReference type="Proteomes" id="UP000585474">
    <property type="component" value="Unassembled WGS sequence"/>
</dbReference>
<name>A0A7J0EM60_9ERIC</name>
<feature type="compositionally biased region" description="Basic and acidic residues" evidence="1">
    <location>
        <begin position="43"/>
        <end position="59"/>
    </location>
</feature>
<dbReference type="GO" id="GO:0003723">
    <property type="term" value="F:RNA binding"/>
    <property type="evidence" value="ECO:0007669"/>
    <property type="project" value="InterPro"/>
</dbReference>
<accession>A0A7J0EM60</accession>
<feature type="compositionally biased region" description="Basic residues" evidence="1">
    <location>
        <begin position="70"/>
        <end position="82"/>
    </location>
</feature>
<dbReference type="GO" id="GO:0005634">
    <property type="term" value="C:nucleus"/>
    <property type="evidence" value="ECO:0007669"/>
    <property type="project" value="TreeGrafter"/>
</dbReference>
<reference evidence="2 3" key="1">
    <citation type="submission" date="2019-07" db="EMBL/GenBank/DDBJ databases">
        <title>De Novo Assembly of kiwifruit Actinidia rufa.</title>
        <authorList>
            <person name="Sugita-Konishi S."/>
            <person name="Sato K."/>
            <person name="Mori E."/>
            <person name="Abe Y."/>
            <person name="Kisaki G."/>
            <person name="Hamano K."/>
            <person name="Suezawa K."/>
            <person name="Otani M."/>
            <person name="Fukuda T."/>
            <person name="Manabe T."/>
            <person name="Gomi K."/>
            <person name="Tabuchi M."/>
            <person name="Akimitsu K."/>
            <person name="Kataoka I."/>
        </authorList>
    </citation>
    <scope>NUCLEOTIDE SEQUENCE [LARGE SCALE GENOMIC DNA]</scope>
    <source>
        <strain evidence="3">cv. Fuchu</strain>
    </source>
</reference>
<evidence type="ECO:0000313" key="2">
    <source>
        <dbReference type="EMBL" id="GFY87256.1"/>
    </source>
</evidence>
<sequence length="359" mass="40612">MIISRPSHLPSQPRRRPKQLAPQSNPTDSPESGPDSELGFDDWVDRKLTYSSSETEKLRPNLSDSEMDKSRKRYYSKRRKRMYGSDSEDDGNRRDDDGREKGAEGIDEKGLVFFEDEEEGKDATEKGSAKDAKIEIEERRSRIDTRGRPVVATNDRWLRWPSYDTETVSSVAGAVFGKRLSDSQAWPYIYCSSRVPGRAVMSLTDCSSARAVTRRLLCQQVRKPDEQVILSPLTGLGIAADRCVLTKLRHSDPSELAIERNRKLLQDLERLCPGAILSQMVLVAMESWPVNDGQSSDETPCLGRDRNLSGLSQVRFVLHLDAVIQREPWEHIKDHDIKKTAASFCGEIWQVPPMFSASK</sequence>
<evidence type="ECO:0000256" key="1">
    <source>
        <dbReference type="SAM" id="MobiDB-lite"/>
    </source>
</evidence>
<dbReference type="PANTHER" id="PTHR13767:SF2">
    <property type="entry name" value="PSEUDOURIDYLATE SYNTHASE TRUB1"/>
    <property type="match status" value="1"/>
</dbReference>
<dbReference type="Gene3D" id="3.30.2350.10">
    <property type="entry name" value="Pseudouridine synthase"/>
    <property type="match status" value="1"/>
</dbReference>
<dbReference type="SUPFAM" id="SSF55120">
    <property type="entry name" value="Pseudouridine synthase"/>
    <property type="match status" value="1"/>
</dbReference>
<feature type="compositionally biased region" description="Polar residues" evidence="1">
    <location>
        <begin position="21"/>
        <end position="30"/>
    </location>
</feature>
<evidence type="ECO:0000313" key="3">
    <source>
        <dbReference type="Proteomes" id="UP000585474"/>
    </source>
</evidence>
<keyword evidence="3" id="KW-1185">Reference proteome</keyword>
<dbReference type="InterPro" id="IPR020103">
    <property type="entry name" value="PsdUridine_synth_cat_dom_sf"/>
</dbReference>
<dbReference type="AlphaFoldDB" id="A0A7J0EM60"/>
<dbReference type="EMBL" id="BJWL01000005">
    <property type="protein sequence ID" value="GFY87256.1"/>
    <property type="molecule type" value="Genomic_DNA"/>
</dbReference>
<feature type="region of interest" description="Disordered" evidence="1">
    <location>
        <begin position="1"/>
        <end position="109"/>
    </location>
</feature>
<protein>
    <submittedName>
        <fullName evidence="2">Pseudouridine synthase family protein</fullName>
    </submittedName>
</protein>
<feature type="compositionally biased region" description="Basic and acidic residues" evidence="1">
    <location>
        <begin position="90"/>
        <end position="109"/>
    </location>
</feature>
<dbReference type="GO" id="GO:0006400">
    <property type="term" value="P:tRNA modification"/>
    <property type="evidence" value="ECO:0007669"/>
    <property type="project" value="TreeGrafter"/>
</dbReference>